<evidence type="ECO:0000313" key="2">
    <source>
        <dbReference type="Proteomes" id="UP000634136"/>
    </source>
</evidence>
<keyword evidence="2" id="KW-1185">Reference proteome</keyword>
<gene>
    <name evidence="1" type="ORF">G2W53_010816</name>
</gene>
<reference evidence="1" key="1">
    <citation type="submission" date="2020-09" db="EMBL/GenBank/DDBJ databases">
        <title>Genome-Enabled Discovery of Anthraquinone Biosynthesis in Senna tora.</title>
        <authorList>
            <person name="Kang S.-H."/>
            <person name="Pandey R.P."/>
            <person name="Lee C.-M."/>
            <person name="Sim J.-S."/>
            <person name="Jeong J.-T."/>
            <person name="Choi B.-S."/>
            <person name="Jung M."/>
            <person name="Ginzburg D."/>
            <person name="Zhao K."/>
            <person name="Won S.Y."/>
            <person name="Oh T.-J."/>
            <person name="Yu Y."/>
            <person name="Kim N.-H."/>
            <person name="Lee O.R."/>
            <person name="Lee T.-H."/>
            <person name="Bashyal P."/>
            <person name="Kim T.-S."/>
            <person name="Lee W.-H."/>
            <person name="Kawkins C."/>
            <person name="Kim C.-K."/>
            <person name="Kim J.S."/>
            <person name="Ahn B.O."/>
            <person name="Rhee S.Y."/>
            <person name="Sohng J.K."/>
        </authorList>
    </citation>
    <scope>NUCLEOTIDE SEQUENCE</scope>
    <source>
        <tissue evidence="1">Leaf</tissue>
    </source>
</reference>
<dbReference type="AlphaFoldDB" id="A0A834X0C8"/>
<dbReference type="EMBL" id="JAAIUW010000004">
    <property type="protein sequence ID" value="KAF7835957.1"/>
    <property type="molecule type" value="Genomic_DNA"/>
</dbReference>
<organism evidence="1 2">
    <name type="scientific">Senna tora</name>
    <dbReference type="NCBI Taxonomy" id="362788"/>
    <lineage>
        <taxon>Eukaryota</taxon>
        <taxon>Viridiplantae</taxon>
        <taxon>Streptophyta</taxon>
        <taxon>Embryophyta</taxon>
        <taxon>Tracheophyta</taxon>
        <taxon>Spermatophyta</taxon>
        <taxon>Magnoliopsida</taxon>
        <taxon>eudicotyledons</taxon>
        <taxon>Gunneridae</taxon>
        <taxon>Pentapetalae</taxon>
        <taxon>rosids</taxon>
        <taxon>fabids</taxon>
        <taxon>Fabales</taxon>
        <taxon>Fabaceae</taxon>
        <taxon>Caesalpinioideae</taxon>
        <taxon>Cassia clade</taxon>
        <taxon>Senna</taxon>
    </lineage>
</organism>
<sequence length="42" mass="4621">MEVGLGATRSQEGHRVKVVAGNCMKKGFEEEAFKAFNSRSSF</sequence>
<accession>A0A834X0C8</accession>
<comment type="caution">
    <text evidence="1">The sequence shown here is derived from an EMBL/GenBank/DDBJ whole genome shotgun (WGS) entry which is preliminary data.</text>
</comment>
<proteinExistence type="predicted"/>
<dbReference type="Proteomes" id="UP000634136">
    <property type="component" value="Unassembled WGS sequence"/>
</dbReference>
<evidence type="ECO:0000313" key="1">
    <source>
        <dbReference type="EMBL" id="KAF7835957.1"/>
    </source>
</evidence>
<name>A0A834X0C8_9FABA</name>
<protein>
    <submittedName>
        <fullName evidence="1">Uncharacterized protein</fullName>
    </submittedName>
</protein>